<feature type="transmembrane region" description="Helical" evidence="7">
    <location>
        <begin position="21"/>
        <end position="41"/>
    </location>
</feature>
<dbReference type="GO" id="GO:1902201">
    <property type="term" value="P:negative regulation of bacterial-type flagellum-dependent cell motility"/>
    <property type="evidence" value="ECO:0007669"/>
    <property type="project" value="TreeGrafter"/>
</dbReference>
<evidence type="ECO:0000256" key="1">
    <source>
        <dbReference type="ARBA" id="ARBA00001946"/>
    </source>
</evidence>
<feature type="transmembrane region" description="Helical" evidence="7">
    <location>
        <begin position="92"/>
        <end position="113"/>
    </location>
</feature>
<evidence type="ECO:0000256" key="6">
    <source>
        <dbReference type="SAM" id="MobiDB-lite"/>
    </source>
</evidence>
<feature type="region of interest" description="Disordered" evidence="6">
    <location>
        <begin position="469"/>
        <end position="493"/>
    </location>
</feature>
<evidence type="ECO:0000256" key="7">
    <source>
        <dbReference type="SAM" id="Phobius"/>
    </source>
</evidence>
<evidence type="ECO:0000313" key="9">
    <source>
        <dbReference type="EMBL" id="AIR03323.1"/>
    </source>
</evidence>
<dbReference type="CDD" id="cd01949">
    <property type="entry name" value="GGDEF"/>
    <property type="match status" value="1"/>
</dbReference>
<dbReference type="RefSeq" id="WP_038472438.1">
    <property type="nucleotide sequence ID" value="NZ_CP009451.1"/>
</dbReference>
<dbReference type="GO" id="GO:0005886">
    <property type="term" value="C:plasma membrane"/>
    <property type="evidence" value="ECO:0007669"/>
    <property type="project" value="TreeGrafter"/>
</dbReference>
<dbReference type="AlphaFoldDB" id="A0A089PTL4"/>
<feature type="compositionally biased region" description="Polar residues" evidence="6">
    <location>
        <begin position="473"/>
        <end position="482"/>
    </location>
</feature>
<evidence type="ECO:0000256" key="5">
    <source>
        <dbReference type="ARBA" id="ARBA00034247"/>
    </source>
</evidence>
<keyword evidence="7" id="KW-0812">Transmembrane</keyword>
<protein>
    <recommendedName>
        <fullName evidence="3">diguanylate cyclase</fullName>
        <ecNumber evidence="3">2.7.7.65</ecNumber>
    </recommendedName>
</protein>
<comment type="cofactor">
    <cofactor evidence="1">
        <name>Mg(2+)</name>
        <dbReference type="ChEBI" id="CHEBI:18420"/>
    </cofactor>
</comment>
<organism evidence="9 10">
    <name type="scientific">Cedecea neteri</name>
    <dbReference type="NCBI Taxonomy" id="158822"/>
    <lineage>
        <taxon>Bacteria</taxon>
        <taxon>Pseudomonadati</taxon>
        <taxon>Pseudomonadota</taxon>
        <taxon>Gammaproteobacteria</taxon>
        <taxon>Enterobacterales</taxon>
        <taxon>Enterobacteriaceae</taxon>
        <taxon>Cedecea</taxon>
    </lineage>
</organism>
<dbReference type="KEGG" id="cnt:JT31_01385"/>
<reference evidence="9 10" key="1">
    <citation type="submission" date="2014-09" db="EMBL/GenBank/DDBJ databases">
        <title>Cedecea neteri SSMD04 Genome Sequencing.</title>
        <authorList>
            <person name="Tan J.-Y."/>
        </authorList>
    </citation>
    <scope>NUCLEOTIDE SEQUENCE [LARGE SCALE GENOMIC DNA]</scope>
    <source>
        <strain evidence="9 10">SSMD04</strain>
    </source>
</reference>
<dbReference type="SMART" id="SM00267">
    <property type="entry name" value="GGDEF"/>
    <property type="match status" value="1"/>
</dbReference>
<feature type="transmembrane region" description="Helical" evidence="7">
    <location>
        <begin position="278"/>
        <end position="298"/>
    </location>
</feature>
<dbReference type="PANTHER" id="PTHR45138">
    <property type="entry name" value="REGULATORY COMPONENTS OF SENSORY TRANSDUCTION SYSTEM"/>
    <property type="match status" value="1"/>
</dbReference>
<dbReference type="PANTHER" id="PTHR45138:SF9">
    <property type="entry name" value="DIGUANYLATE CYCLASE DGCM-RELATED"/>
    <property type="match status" value="1"/>
</dbReference>
<feature type="transmembrane region" description="Helical" evidence="7">
    <location>
        <begin position="125"/>
        <end position="153"/>
    </location>
</feature>
<name>A0A089PTL4_9ENTR</name>
<keyword evidence="7" id="KW-1133">Transmembrane helix</keyword>
<keyword evidence="7" id="KW-0472">Membrane</keyword>
<dbReference type="InterPro" id="IPR050469">
    <property type="entry name" value="Diguanylate_Cyclase"/>
</dbReference>
<dbReference type="Gene3D" id="3.30.70.270">
    <property type="match status" value="1"/>
</dbReference>
<dbReference type="EC" id="2.7.7.65" evidence="3"/>
<dbReference type="InterPro" id="IPR029787">
    <property type="entry name" value="Nucleotide_cyclase"/>
</dbReference>
<dbReference type="EMBL" id="CP009451">
    <property type="protein sequence ID" value="AIR03323.1"/>
    <property type="molecule type" value="Genomic_DNA"/>
</dbReference>
<comment type="catalytic activity">
    <reaction evidence="5">
        <text>2 GTP = 3',3'-c-di-GMP + 2 diphosphate</text>
        <dbReference type="Rhea" id="RHEA:24898"/>
        <dbReference type="ChEBI" id="CHEBI:33019"/>
        <dbReference type="ChEBI" id="CHEBI:37565"/>
        <dbReference type="ChEBI" id="CHEBI:58805"/>
        <dbReference type="EC" id="2.7.7.65"/>
    </reaction>
</comment>
<evidence type="ECO:0000256" key="2">
    <source>
        <dbReference type="ARBA" id="ARBA00004665"/>
    </source>
</evidence>
<proteinExistence type="predicted"/>
<feature type="transmembrane region" description="Helical" evidence="7">
    <location>
        <begin position="203"/>
        <end position="226"/>
    </location>
</feature>
<dbReference type="PROSITE" id="PS50887">
    <property type="entry name" value="GGDEF"/>
    <property type="match status" value="1"/>
</dbReference>
<accession>A0A089PTL4</accession>
<sequence>MNQDSMVNRSKFLFFSPEKMLLNAISVFALTTLFYFFGASLRLVNDLSLFWPLNAVLAAIFVRNPWLNKAVYYFICYAAMLVYDAFTTQWGWQSTIINFSNMVFIVTAARLLLRYSRNMDESNWALNAFNIFNFSLIAAILSSLFGAVGSLGISGDYHEKFMPLYADWVSEQFSTGVLMLPCLLTASWPSWRKLSGIVPSDMYPLFAVVIAVFTAMIIGGAGSLAFPLPALIWCAIRYPLPVTALLTLITGAVEIVLVAHAAINLHSEQPLLLVDQMFSARLGIATIAICPLIVSISVDAINQLIKQTSLRADYDYLTGVYSRSGLFEALKRSARQQPDIGQPLLCVMLLDIDFFKRINDSWGHECGDMVLASFAARVLDTVGNRGMVARIGGEEFVVVCRTRDPKQGFEIAEQIRKTIEASSFHYEQRSLFITVSIGLAEATLGNNTLEATFNQLIPEADKNLYLSKRQGRNKTSSSSQNADELPASHISDS</sequence>
<evidence type="ECO:0000256" key="3">
    <source>
        <dbReference type="ARBA" id="ARBA00012528"/>
    </source>
</evidence>
<evidence type="ECO:0000313" key="10">
    <source>
        <dbReference type="Proteomes" id="UP000029481"/>
    </source>
</evidence>
<comment type="pathway">
    <text evidence="2">Purine metabolism; 3',5'-cyclic di-GMP biosynthesis.</text>
</comment>
<dbReference type="GO" id="GO:0005525">
    <property type="term" value="F:GTP binding"/>
    <property type="evidence" value="ECO:0007669"/>
    <property type="project" value="UniProtKB-KW"/>
</dbReference>
<dbReference type="InterPro" id="IPR000160">
    <property type="entry name" value="GGDEF_dom"/>
</dbReference>
<dbReference type="Proteomes" id="UP000029481">
    <property type="component" value="Chromosome"/>
</dbReference>
<gene>
    <name evidence="9" type="ORF">JT31_01385</name>
</gene>
<evidence type="ECO:0000256" key="4">
    <source>
        <dbReference type="ARBA" id="ARBA00023134"/>
    </source>
</evidence>
<dbReference type="NCBIfam" id="TIGR00254">
    <property type="entry name" value="GGDEF"/>
    <property type="match status" value="1"/>
</dbReference>
<dbReference type="OrthoDB" id="9812260at2"/>
<evidence type="ECO:0000259" key="8">
    <source>
        <dbReference type="PROSITE" id="PS50887"/>
    </source>
</evidence>
<feature type="transmembrane region" description="Helical" evidence="7">
    <location>
        <begin position="238"/>
        <end position="266"/>
    </location>
</feature>
<dbReference type="GO" id="GO:0043709">
    <property type="term" value="P:cell adhesion involved in single-species biofilm formation"/>
    <property type="evidence" value="ECO:0007669"/>
    <property type="project" value="TreeGrafter"/>
</dbReference>
<dbReference type="Pfam" id="PF00990">
    <property type="entry name" value="GGDEF"/>
    <property type="match status" value="1"/>
</dbReference>
<keyword evidence="4" id="KW-0342">GTP-binding</keyword>
<dbReference type="GO" id="GO:0052621">
    <property type="term" value="F:diguanylate cyclase activity"/>
    <property type="evidence" value="ECO:0007669"/>
    <property type="project" value="UniProtKB-EC"/>
</dbReference>
<feature type="transmembrane region" description="Helical" evidence="7">
    <location>
        <begin position="70"/>
        <end position="86"/>
    </location>
</feature>
<keyword evidence="4" id="KW-0547">Nucleotide-binding</keyword>
<dbReference type="SUPFAM" id="SSF55073">
    <property type="entry name" value="Nucleotide cyclase"/>
    <property type="match status" value="1"/>
</dbReference>
<dbReference type="InterPro" id="IPR043128">
    <property type="entry name" value="Rev_trsase/Diguanyl_cyclase"/>
</dbReference>
<feature type="transmembrane region" description="Helical" evidence="7">
    <location>
        <begin position="47"/>
        <end position="63"/>
    </location>
</feature>
<feature type="domain" description="GGDEF" evidence="8">
    <location>
        <begin position="343"/>
        <end position="480"/>
    </location>
</feature>
<dbReference type="FunFam" id="3.30.70.270:FF:000001">
    <property type="entry name" value="Diguanylate cyclase domain protein"/>
    <property type="match status" value="1"/>
</dbReference>
<keyword evidence="10" id="KW-1185">Reference proteome</keyword>